<name>A0A0D3J9I2_EMIH1</name>
<feature type="compositionally biased region" description="Low complexity" evidence="1">
    <location>
        <begin position="203"/>
        <end position="219"/>
    </location>
</feature>
<feature type="region of interest" description="Disordered" evidence="1">
    <location>
        <begin position="203"/>
        <end position="222"/>
    </location>
</feature>
<feature type="compositionally biased region" description="Gly residues" evidence="1">
    <location>
        <begin position="113"/>
        <end position="123"/>
    </location>
</feature>
<dbReference type="HOGENOM" id="CLU_913453_0_0_1"/>
<dbReference type="KEGG" id="ehx:EMIHUDRAFT_242331"/>
<dbReference type="GeneID" id="17265734"/>
<feature type="compositionally biased region" description="Basic and acidic residues" evidence="1">
    <location>
        <begin position="125"/>
        <end position="136"/>
    </location>
</feature>
<dbReference type="PaxDb" id="2903-EOD20167"/>
<proteinExistence type="predicted"/>
<reference evidence="3" key="1">
    <citation type="journal article" date="2013" name="Nature">
        <title>Pan genome of the phytoplankton Emiliania underpins its global distribution.</title>
        <authorList>
            <person name="Read B.A."/>
            <person name="Kegel J."/>
            <person name="Klute M.J."/>
            <person name="Kuo A."/>
            <person name="Lefebvre S.C."/>
            <person name="Maumus F."/>
            <person name="Mayer C."/>
            <person name="Miller J."/>
            <person name="Monier A."/>
            <person name="Salamov A."/>
            <person name="Young J."/>
            <person name="Aguilar M."/>
            <person name="Claverie J.M."/>
            <person name="Frickenhaus S."/>
            <person name="Gonzalez K."/>
            <person name="Herman E.K."/>
            <person name="Lin Y.C."/>
            <person name="Napier J."/>
            <person name="Ogata H."/>
            <person name="Sarno A.F."/>
            <person name="Shmutz J."/>
            <person name="Schroeder D."/>
            <person name="de Vargas C."/>
            <person name="Verret F."/>
            <person name="von Dassow P."/>
            <person name="Valentin K."/>
            <person name="Van de Peer Y."/>
            <person name="Wheeler G."/>
            <person name="Dacks J.B."/>
            <person name="Delwiche C.F."/>
            <person name="Dyhrman S.T."/>
            <person name="Glockner G."/>
            <person name="John U."/>
            <person name="Richards T."/>
            <person name="Worden A.Z."/>
            <person name="Zhang X."/>
            <person name="Grigoriev I.V."/>
            <person name="Allen A.E."/>
            <person name="Bidle K."/>
            <person name="Borodovsky M."/>
            <person name="Bowler C."/>
            <person name="Brownlee C."/>
            <person name="Cock J.M."/>
            <person name="Elias M."/>
            <person name="Gladyshev V.N."/>
            <person name="Groth M."/>
            <person name="Guda C."/>
            <person name="Hadaegh A."/>
            <person name="Iglesias-Rodriguez M.D."/>
            <person name="Jenkins J."/>
            <person name="Jones B.M."/>
            <person name="Lawson T."/>
            <person name="Leese F."/>
            <person name="Lindquist E."/>
            <person name="Lobanov A."/>
            <person name="Lomsadze A."/>
            <person name="Malik S.B."/>
            <person name="Marsh M.E."/>
            <person name="Mackinder L."/>
            <person name="Mock T."/>
            <person name="Mueller-Roeber B."/>
            <person name="Pagarete A."/>
            <person name="Parker M."/>
            <person name="Probert I."/>
            <person name="Quesneville H."/>
            <person name="Raines C."/>
            <person name="Rensing S.A."/>
            <person name="Riano-Pachon D.M."/>
            <person name="Richier S."/>
            <person name="Rokitta S."/>
            <person name="Shiraiwa Y."/>
            <person name="Soanes D.M."/>
            <person name="van der Giezen M."/>
            <person name="Wahlund T.M."/>
            <person name="Williams B."/>
            <person name="Wilson W."/>
            <person name="Wolfe G."/>
            <person name="Wurch L.L."/>
        </authorList>
    </citation>
    <scope>NUCLEOTIDE SEQUENCE</scope>
</reference>
<sequence>MEERSRTCLVSCGDVTLKLTLTSKMLKRPFVDAVLAPFLKAYSKKAGLYAGRLPTPADVASVEVDGVPLGDHGLGSGIVLLAREAVDVDVELKPPPAAAAPPQGLSQTLPDGPFGGPFGGPFDGGRAEASAREPPRPPEGGYPLPPGSAVLVQGLASEAGRALNGTRGEVVSWLEEKQRYQLRGEGGQLVNLKRANLSLIGSGDAGPPAAAPDCSPSSAEAGDAVPVGERLLALERRTDSAGVALGGLSSSLARVDLDDVEAAAGCAVRRAPAEPSAADAVECVHRKASSALASLAALQVEVDGLDGLEGLDEAKRGEARARRKAVCGRLAALAEEGAALRTALGEAQRRVED</sequence>
<accession>A0A0D3J9I2</accession>
<evidence type="ECO:0008006" key="4">
    <source>
        <dbReference type="Google" id="ProtNLM"/>
    </source>
</evidence>
<dbReference type="Proteomes" id="UP000013827">
    <property type="component" value="Unassembled WGS sequence"/>
</dbReference>
<evidence type="ECO:0000256" key="1">
    <source>
        <dbReference type="SAM" id="MobiDB-lite"/>
    </source>
</evidence>
<protein>
    <recommendedName>
        <fullName evidence="4">Chorein N-terminal domain-containing protein</fullName>
    </recommendedName>
</protein>
<organism evidence="2 3">
    <name type="scientific">Emiliania huxleyi (strain CCMP1516)</name>
    <dbReference type="NCBI Taxonomy" id="280463"/>
    <lineage>
        <taxon>Eukaryota</taxon>
        <taxon>Haptista</taxon>
        <taxon>Haptophyta</taxon>
        <taxon>Prymnesiophyceae</taxon>
        <taxon>Isochrysidales</taxon>
        <taxon>Noelaerhabdaceae</taxon>
        <taxon>Emiliania</taxon>
    </lineage>
</organism>
<evidence type="ECO:0000313" key="3">
    <source>
        <dbReference type="Proteomes" id="UP000013827"/>
    </source>
</evidence>
<feature type="region of interest" description="Disordered" evidence="1">
    <location>
        <begin position="93"/>
        <end position="145"/>
    </location>
</feature>
<dbReference type="AlphaFoldDB" id="A0A0D3J9I2"/>
<dbReference type="RefSeq" id="XP_005772596.1">
    <property type="nucleotide sequence ID" value="XM_005772539.1"/>
</dbReference>
<dbReference type="EnsemblProtists" id="EOD20167">
    <property type="protein sequence ID" value="EOD20167"/>
    <property type="gene ID" value="EMIHUDRAFT_242331"/>
</dbReference>
<reference evidence="2" key="2">
    <citation type="submission" date="2024-10" db="UniProtKB">
        <authorList>
            <consortium name="EnsemblProtists"/>
        </authorList>
    </citation>
    <scope>IDENTIFICATION</scope>
</reference>
<keyword evidence="3" id="KW-1185">Reference proteome</keyword>
<evidence type="ECO:0000313" key="2">
    <source>
        <dbReference type="EnsemblProtists" id="EOD20167"/>
    </source>
</evidence>